<protein>
    <recommendedName>
        <fullName evidence="4">tRNA pseudouridine synthase A</fullName>
        <ecNumber evidence="4">5.4.99.12</ecNumber>
    </recommendedName>
    <alternativeName>
        <fullName evidence="4">tRNA pseudouridine(38-40) synthase</fullName>
    </alternativeName>
    <alternativeName>
        <fullName evidence="4">tRNA pseudouridylate synthase I</fullName>
    </alternativeName>
    <alternativeName>
        <fullName evidence="4">tRNA-uridine isomerase I</fullName>
    </alternativeName>
</protein>
<feature type="domain" description="Pseudouridine synthase I TruA alpha/beta" evidence="8">
    <location>
        <begin position="9"/>
        <end position="104"/>
    </location>
</feature>
<proteinExistence type="inferred from homology"/>
<dbReference type="FunFam" id="3.30.70.580:FF:000001">
    <property type="entry name" value="tRNA pseudouridine synthase A"/>
    <property type="match status" value="1"/>
</dbReference>
<dbReference type="EC" id="5.4.99.12" evidence="4"/>
<comment type="caution">
    <text evidence="4">Lacks conserved residue(s) required for the propagation of feature annotation.</text>
</comment>
<dbReference type="Proteomes" id="UP000502136">
    <property type="component" value="Chromosome"/>
</dbReference>
<feature type="binding site" evidence="4 6">
    <location>
        <position position="111"/>
    </location>
    <ligand>
        <name>substrate</name>
    </ligand>
</feature>
<keyword evidence="3 4" id="KW-0413">Isomerase</keyword>
<feature type="domain" description="Pseudouridine synthase I TruA alpha/beta" evidence="8">
    <location>
        <begin position="148"/>
        <end position="246"/>
    </location>
</feature>
<dbReference type="KEGG" id="palr:HGI30_03200"/>
<dbReference type="InterPro" id="IPR020094">
    <property type="entry name" value="TruA/RsuA/RluB/E/F_N"/>
</dbReference>
<evidence type="ECO:0000256" key="4">
    <source>
        <dbReference type="HAMAP-Rule" id="MF_00171"/>
    </source>
</evidence>
<dbReference type="CDD" id="cd02570">
    <property type="entry name" value="PseudoU_synth_EcTruA"/>
    <property type="match status" value="1"/>
</dbReference>
<comment type="subunit">
    <text evidence="4">Homodimer.</text>
</comment>
<evidence type="ECO:0000256" key="5">
    <source>
        <dbReference type="PIRSR" id="PIRSR001430-1"/>
    </source>
</evidence>
<dbReference type="InterPro" id="IPR020097">
    <property type="entry name" value="PsdUridine_synth_TruA_a/b_dom"/>
</dbReference>
<dbReference type="NCBIfam" id="TIGR00071">
    <property type="entry name" value="hisT_truA"/>
    <property type="match status" value="1"/>
</dbReference>
<comment type="function">
    <text evidence="4">Formation of pseudouridine at positions 38, 39 and 40 in the anticodon stem and loop of transfer RNAs.</text>
</comment>
<sequence>MRNIRMKIAYDGTRYNGFQTQPGGNTIQDVIESALETLTGARTRIVGSGRTDARVHAEGQVFNFHTESRIAVERWALALNSRLPEDIRVVETAAEVPDDFHARFSAKRKTYRYSICIGKFHDVFRRNFEFHHPSPKLDVDAMREALLRLQGEHDFTSFTTNHADEKSHVRTIYSAELRVEDRRLDLYWTGNGFLYNMVRIMAGTLIQVGQGKIGEAAISDILHGRNRLLAGPTAVAHGLTLVDVDYGESDEE</sequence>
<dbReference type="GO" id="GO:0003723">
    <property type="term" value="F:RNA binding"/>
    <property type="evidence" value="ECO:0007669"/>
    <property type="project" value="InterPro"/>
</dbReference>
<evidence type="ECO:0000256" key="3">
    <source>
        <dbReference type="ARBA" id="ARBA00023235"/>
    </source>
</evidence>
<evidence type="ECO:0000313" key="9">
    <source>
        <dbReference type="EMBL" id="QJC50691.1"/>
    </source>
</evidence>
<dbReference type="GO" id="GO:0160147">
    <property type="term" value="F:tRNA pseudouridine(38-40) synthase activity"/>
    <property type="evidence" value="ECO:0007669"/>
    <property type="project" value="UniProtKB-EC"/>
</dbReference>
<gene>
    <name evidence="4 9" type="primary">truA</name>
    <name evidence="9" type="ORF">HGI30_03200</name>
</gene>
<dbReference type="EMBL" id="CP051428">
    <property type="protein sequence ID" value="QJC50691.1"/>
    <property type="molecule type" value="Genomic_DNA"/>
</dbReference>
<evidence type="ECO:0000313" key="10">
    <source>
        <dbReference type="Proteomes" id="UP000502136"/>
    </source>
</evidence>
<dbReference type="Gene3D" id="3.30.70.580">
    <property type="entry name" value="Pseudouridine synthase I, catalytic domain, N-terminal subdomain"/>
    <property type="match status" value="1"/>
</dbReference>
<evidence type="ECO:0000259" key="8">
    <source>
        <dbReference type="Pfam" id="PF01416"/>
    </source>
</evidence>
<evidence type="ECO:0000256" key="2">
    <source>
        <dbReference type="ARBA" id="ARBA00022694"/>
    </source>
</evidence>
<dbReference type="InterPro" id="IPR020103">
    <property type="entry name" value="PsdUridine_synth_cat_dom_sf"/>
</dbReference>
<dbReference type="PIRSF" id="PIRSF001430">
    <property type="entry name" value="tRNA_psdUrid_synth"/>
    <property type="match status" value="1"/>
</dbReference>
<dbReference type="HAMAP" id="MF_00171">
    <property type="entry name" value="TruA"/>
    <property type="match status" value="1"/>
</dbReference>
<dbReference type="AlphaFoldDB" id="A0A6H2GTD5"/>
<organism evidence="9 10">
    <name type="scientific">Paenibacillus albicereus</name>
    <dbReference type="NCBI Taxonomy" id="2726185"/>
    <lineage>
        <taxon>Bacteria</taxon>
        <taxon>Bacillati</taxon>
        <taxon>Bacillota</taxon>
        <taxon>Bacilli</taxon>
        <taxon>Bacillales</taxon>
        <taxon>Paenibacillaceae</taxon>
        <taxon>Paenibacillus</taxon>
    </lineage>
</organism>
<evidence type="ECO:0000256" key="1">
    <source>
        <dbReference type="ARBA" id="ARBA00009375"/>
    </source>
</evidence>
<evidence type="ECO:0000256" key="6">
    <source>
        <dbReference type="PIRSR" id="PIRSR001430-2"/>
    </source>
</evidence>
<comment type="catalytic activity">
    <reaction evidence="4 7">
        <text>uridine(38/39/40) in tRNA = pseudouridine(38/39/40) in tRNA</text>
        <dbReference type="Rhea" id="RHEA:22376"/>
        <dbReference type="Rhea" id="RHEA-COMP:10085"/>
        <dbReference type="Rhea" id="RHEA-COMP:10087"/>
        <dbReference type="ChEBI" id="CHEBI:65314"/>
        <dbReference type="ChEBI" id="CHEBI:65315"/>
        <dbReference type="EC" id="5.4.99.12"/>
    </reaction>
</comment>
<comment type="similarity">
    <text evidence="1 4 7">Belongs to the tRNA pseudouridine synthase TruA family.</text>
</comment>
<feature type="active site" description="Nucleophile" evidence="4 5">
    <location>
        <position position="52"/>
    </location>
</feature>
<evidence type="ECO:0000256" key="7">
    <source>
        <dbReference type="RuleBase" id="RU003792"/>
    </source>
</evidence>
<reference evidence="9 10" key="1">
    <citation type="submission" date="2020-04" db="EMBL/GenBank/DDBJ databases">
        <title>Novel Paenibacillus strain UniB2 isolated from commercial digestive syrup.</title>
        <authorList>
            <person name="Thorat V."/>
            <person name="Kirdat K."/>
            <person name="Tiwarekar B."/>
            <person name="Yadav A."/>
        </authorList>
    </citation>
    <scope>NUCLEOTIDE SEQUENCE [LARGE SCALE GENOMIC DNA]</scope>
    <source>
        <strain evidence="9 10">UniB2</strain>
    </source>
</reference>
<dbReference type="PANTHER" id="PTHR11142:SF0">
    <property type="entry name" value="TRNA PSEUDOURIDINE SYNTHASE-LIKE 1"/>
    <property type="match status" value="1"/>
</dbReference>
<dbReference type="Gene3D" id="3.30.70.660">
    <property type="entry name" value="Pseudouridine synthase I, catalytic domain, C-terminal subdomain"/>
    <property type="match status" value="1"/>
</dbReference>
<accession>A0A6H2GTD5</accession>
<dbReference type="PANTHER" id="PTHR11142">
    <property type="entry name" value="PSEUDOURIDYLATE SYNTHASE"/>
    <property type="match status" value="1"/>
</dbReference>
<name>A0A6H2GTD5_9BACL</name>
<dbReference type="GO" id="GO:0031119">
    <property type="term" value="P:tRNA pseudouridine synthesis"/>
    <property type="evidence" value="ECO:0007669"/>
    <property type="project" value="UniProtKB-UniRule"/>
</dbReference>
<dbReference type="Pfam" id="PF01416">
    <property type="entry name" value="PseudoU_synth_1"/>
    <property type="match status" value="2"/>
</dbReference>
<dbReference type="InterPro" id="IPR001406">
    <property type="entry name" value="PsdUridine_synth_TruA"/>
</dbReference>
<keyword evidence="10" id="KW-1185">Reference proteome</keyword>
<dbReference type="SUPFAM" id="SSF55120">
    <property type="entry name" value="Pseudouridine synthase"/>
    <property type="match status" value="1"/>
</dbReference>
<dbReference type="RefSeq" id="WP_168906348.1">
    <property type="nucleotide sequence ID" value="NZ_CP051428.1"/>
</dbReference>
<keyword evidence="2 4" id="KW-0819">tRNA processing</keyword>
<dbReference type="InterPro" id="IPR020095">
    <property type="entry name" value="PsdUridine_synth_TruA_C"/>
</dbReference>